<dbReference type="SFLD" id="SFLDS00029">
    <property type="entry name" value="Radical_SAM"/>
    <property type="match status" value="1"/>
</dbReference>
<dbReference type="InterPro" id="IPR007197">
    <property type="entry name" value="rSAM"/>
</dbReference>
<name>I4EL88_9BACT</name>
<keyword evidence="2" id="KW-0004">4Fe-4S</keyword>
<comment type="cofactor">
    <cofactor evidence="1">
        <name>[4Fe-4S] cluster</name>
        <dbReference type="ChEBI" id="CHEBI:49883"/>
    </cofactor>
</comment>
<dbReference type="SFLD" id="SFLDF00299">
    <property type="entry name" value="anaerobic_ribonucleoside-triph"/>
    <property type="match status" value="1"/>
</dbReference>
<dbReference type="SFLD" id="SFLDG01066">
    <property type="entry name" value="organic_radical-activating_enz"/>
    <property type="match status" value="1"/>
</dbReference>
<dbReference type="InterPro" id="IPR012837">
    <property type="entry name" value="NrdG"/>
</dbReference>
<dbReference type="OrthoDB" id="9782387at2"/>
<evidence type="ECO:0000256" key="5">
    <source>
        <dbReference type="ARBA" id="ARBA00023004"/>
    </source>
</evidence>
<evidence type="ECO:0000256" key="3">
    <source>
        <dbReference type="ARBA" id="ARBA00022691"/>
    </source>
</evidence>
<reference evidence="7 8" key="1">
    <citation type="journal article" date="2012" name="ISME J.">
        <title>Nitrification expanded: discovery, physiology and genomics of a nitrite-oxidizing bacterium from the phylum Chloroflexi.</title>
        <authorList>
            <person name="Sorokin D.Y."/>
            <person name="Lucker S."/>
            <person name="Vejmelkova D."/>
            <person name="Kostrikina N.A."/>
            <person name="Kleerebezem R."/>
            <person name="Rijpstra W.I."/>
            <person name="Damste J.S."/>
            <person name="Le Paslier D."/>
            <person name="Muyzer G."/>
            <person name="Wagner M."/>
            <person name="van Loosdrecht M.C."/>
            <person name="Daims H."/>
        </authorList>
    </citation>
    <scope>NUCLEOTIDE SEQUENCE [LARGE SCALE GENOMIC DNA]</scope>
    <source>
        <strain evidence="8">none</strain>
    </source>
</reference>
<dbReference type="SFLD" id="SFLDG01063">
    <property type="entry name" value="activating_enzymes__group_1"/>
    <property type="match status" value="1"/>
</dbReference>
<dbReference type="CDD" id="cd01335">
    <property type="entry name" value="Radical_SAM"/>
    <property type="match status" value="1"/>
</dbReference>
<dbReference type="PANTHER" id="PTHR30352:SF2">
    <property type="entry name" value="ANAEROBIC RIBONUCLEOSIDE-TRIPHOSPHATE REDUCTASE-ACTIVATING PROTEIN"/>
    <property type="match status" value="1"/>
</dbReference>
<comment type="caution">
    <text evidence="7">The sequence shown here is derived from an EMBL/GenBank/DDBJ whole genome shotgun (WGS) entry which is preliminary data.</text>
</comment>
<dbReference type="InterPro" id="IPR013785">
    <property type="entry name" value="Aldolase_TIM"/>
</dbReference>
<evidence type="ECO:0000256" key="6">
    <source>
        <dbReference type="ARBA" id="ARBA00023014"/>
    </source>
</evidence>
<evidence type="ECO:0000256" key="2">
    <source>
        <dbReference type="ARBA" id="ARBA00022485"/>
    </source>
</evidence>
<gene>
    <name evidence="7" type="ORF">NITHO_4990015</name>
</gene>
<dbReference type="GO" id="GO:0051539">
    <property type="term" value="F:4 iron, 4 sulfur cluster binding"/>
    <property type="evidence" value="ECO:0007669"/>
    <property type="project" value="UniProtKB-KW"/>
</dbReference>
<evidence type="ECO:0000256" key="1">
    <source>
        <dbReference type="ARBA" id="ARBA00001966"/>
    </source>
</evidence>
<dbReference type="SUPFAM" id="SSF102114">
    <property type="entry name" value="Radical SAM enzymes"/>
    <property type="match status" value="1"/>
</dbReference>
<keyword evidence="4" id="KW-0479">Metal-binding</keyword>
<dbReference type="Proteomes" id="UP000004221">
    <property type="component" value="Unassembled WGS sequence"/>
</dbReference>
<keyword evidence="8" id="KW-1185">Reference proteome</keyword>
<dbReference type="EMBL" id="CAGS01000444">
    <property type="protein sequence ID" value="CCF85450.1"/>
    <property type="molecule type" value="Genomic_DNA"/>
</dbReference>
<dbReference type="GO" id="GO:0004748">
    <property type="term" value="F:ribonucleoside-diphosphate reductase activity, thioredoxin disulfide as acceptor"/>
    <property type="evidence" value="ECO:0007669"/>
    <property type="project" value="TreeGrafter"/>
</dbReference>
<protein>
    <submittedName>
        <fullName evidence="7">Anaerobic ribonucleoside-triphosphate reductase activating protein (Modular protein)</fullName>
    </submittedName>
</protein>
<keyword evidence="6" id="KW-0411">Iron-sulfur</keyword>
<dbReference type="Gene3D" id="3.20.20.70">
    <property type="entry name" value="Aldolase class I"/>
    <property type="match status" value="1"/>
</dbReference>
<dbReference type="AlphaFoldDB" id="I4EL88"/>
<evidence type="ECO:0000256" key="4">
    <source>
        <dbReference type="ARBA" id="ARBA00022723"/>
    </source>
</evidence>
<organism evidence="7 8">
    <name type="scientific">Nitrolancea hollandica Lb</name>
    <dbReference type="NCBI Taxonomy" id="1129897"/>
    <lineage>
        <taxon>Bacteria</taxon>
        <taxon>Pseudomonadati</taxon>
        <taxon>Thermomicrobiota</taxon>
        <taxon>Thermomicrobia</taxon>
        <taxon>Sphaerobacterales</taxon>
        <taxon>Sphaerobacterineae</taxon>
        <taxon>Sphaerobacteraceae</taxon>
        <taxon>Nitrolancea</taxon>
    </lineage>
</organism>
<keyword evidence="5" id="KW-0408">Iron</keyword>
<dbReference type="GO" id="GO:0046872">
    <property type="term" value="F:metal ion binding"/>
    <property type="evidence" value="ECO:0007669"/>
    <property type="project" value="UniProtKB-KW"/>
</dbReference>
<dbReference type="InterPro" id="IPR058240">
    <property type="entry name" value="rSAM_sf"/>
</dbReference>
<evidence type="ECO:0000313" key="8">
    <source>
        <dbReference type="Proteomes" id="UP000004221"/>
    </source>
</evidence>
<sequence length="227" mass="23677">MTELTWLLDPATGGLVAEGMTVAEASALAGDLLPPAREITCARPLSSSPLPVANTACGPSLRVARIYHGSLIEGPGRRSVVQLQGCPIRCRGCVVPETHDPACGTELSVMDVVAALLDPAGEPRDGASVLGGEPFFQPAGLLTLLQTLSARAIHIVVYTGYTLEALQRRPEPEVAAALDLIDFLIDGPFIAALADRAGPWSGSSNQRVIDLVATRQAGRVVLLDVLG</sequence>
<accession>I4EL88</accession>
<dbReference type="PANTHER" id="PTHR30352">
    <property type="entry name" value="PYRUVATE FORMATE-LYASE-ACTIVATING ENZYME"/>
    <property type="match status" value="1"/>
</dbReference>
<evidence type="ECO:0000313" key="7">
    <source>
        <dbReference type="EMBL" id="CCF85450.1"/>
    </source>
</evidence>
<dbReference type="InterPro" id="IPR034457">
    <property type="entry name" value="Organic_radical-activating"/>
</dbReference>
<proteinExistence type="predicted"/>
<dbReference type="GO" id="GO:0043365">
    <property type="term" value="F:[formate-C-acetyltransferase]-activating enzyme activity"/>
    <property type="evidence" value="ECO:0007669"/>
    <property type="project" value="InterPro"/>
</dbReference>
<dbReference type="Pfam" id="PF13353">
    <property type="entry name" value="Fer4_12"/>
    <property type="match status" value="1"/>
</dbReference>
<dbReference type="RefSeq" id="WP_008480355.1">
    <property type="nucleotide sequence ID" value="NZ_CAGS01000444.1"/>
</dbReference>
<keyword evidence="3" id="KW-0949">S-adenosyl-L-methionine</keyword>